<dbReference type="Pfam" id="PF01041">
    <property type="entry name" value="DegT_DnrJ_EryC1"/>
    <property type="match status" value="1"/>
</dbReference>
<dbReference type="InterPro" id="IPR000653">
    <property type="entry name" value="DegT/StrS_aminotransferase"/>
</dbReference>
<dbReference type="SUPFAM" id="SSF53383">
    <property type="entry name" value="PLP-dependent transferases"/>
    <property type="match status" value="1"/>
</dbReference>
<dbReference type="PANTHER" id="PTHR30244">
    <property type="entry name" value="TRANSAMINASE"/>
    <property type="match status" value="1"/>
</dbReference>
<comment type="similarity">
    <text evidence="2 3">Belongs to the DegT/DnrJ/EryC1 family.</text>
</comment>
<comment type="caution">
    <text evidence="4">The sequence shown here is derived from an EMBL/GenBank/DDBJ whole genome shotgun (WGS) entry which is preliminary data.</text>
</comment>
<dbReference type="NCBIfam" id="TIGR03588">
    <property type="entry name" value="PseC"/>
    <property type="match status" value="1"/>
</dbReference>
<dbReference type="InterPro" id="IPR015422">
    <property type="entry name" value="PyrdxlP-dep_Trfase_small"/>
</dbReference>
<proteinExistence type="inferred from homology"/>
<dbReference type="PANTHER" id="PTHR30244:SF34">
    <property type="entry name" value="DTDP-4-AMINO-4,6-DIDEOXYGALACTOSE TRANSAMINASE"/>
    <property type="match status" value="1"/>
</dbReference>
<evidence type="ECO:0000256" key="1">
    <source>
        <dbReference type="ARBA" id="ARBA00022898"/>
    </source>
</evidence>
<keyword evidence="4" id="KW-0032">Aminotransferase</keyword>
<accession>A0ABU7JJD4</accession>
<keyword evidence="4" id="KW-0808">Transferase</keyword>
<dbReference type="Proteomes" id="UP001339167">
    <property type="component" value="Unassembled WGS sequence"/>
</dbReference>
<reference evidence="4 5" key="1">
    <citation type="submission" date="2023-06" db="EMBL/GenBank/DDBJ databases">
        <title>Alkalimonas sp., MEB004 an alkaliphilic bacterium isolated from Lonar Lake, India.</title>
        <authorList>
            <person name="Joshi A."/>
            <person name="Thite S."/>
        </authorList>
    </citation>
    <scope>NUCLEOTIDE SEQUENCE [LARGE SCALE GENOMIC DNA]</scope>
    <source>
        <strain evidence="4 5">MEB004</strain>
    </source>
</reference>
<evidence type="ECO:0000313" key="4">
    <source>
        <dbReference type="EMBL" id="MEE2025812.1"/>
    </source>
</evidence>
<dbReference type="InterPro" id="IPR015424">
    <property type="entry name" value="PyrdxlP-dep_Trfase"/>
</dbReference>
<dbReference type="Gene3D" id="3.90.1150.10">
    <property type="entry name" value="Aspartate Aminotransferase, domain 1"/>
    <property type="match status" value="1"/>
</dbReference>
<dbReference type="RefSeq" id="WP_330089123.1">
    <property type="nucleotide sequence ID" value="NZ_JAUGZK010000017.1"/>
</dbReference>
<dbReference type="Gene3D" id="3.40.640.10">
    <property type="entry name" value="Type I PLP-dependent aspartate aminotransferase-like (Major domain)"/>
    <property type="match status" value="1"/>
</dbReference>
<keyword evidence="1 3" id="KW-0663">Pyridoxal phosphate</keyword>
<sequence length="381" mass="42494">MIPYGRQHINQADIDAVLQVLQSDYLTQGPAVPAFEQRLCSLTGASHAIAMNSATSALHLACLALGVNSTSRVWTSPISFVASANAARYCGAQIDFVDVEAETGNVCIQALRTKLEQARAKDALPNVVIAVHLAGLSCDMQQLRHLSAEFDFRIIEDASHAVGGQYLGQAVGCCQYSDITVFSFHPVKIITTAEGGMALTNQPELAQQMQLLRSHGITREENQMTEPAHGPWYYQQLQLGYNYRMTDLQAALGLSQSTRLANIIARRQHLARRYQQLLAGLPLDCPAQPENILSSYHLFIIRLHDKAKRKAVFEGLRQAGIGVNVHYIPIHTQPYYQQLGFDWGDFPIAEDFYERIISLPLYPELTEQQQDFIREQLSAWL</sequence>
<dbReference type="InterPro" id="IPR020026">
    <property type="entry name" value="PseC"/>
</dbReference>
<dbReference type="PIRSF" id="PIRSF000390">
    <property type="entry name" value="PLP_StrS"/>
    <property type="match status" value="1"/>
</dbReference>
<dbReference type="EMBL" id="JAUGZK010000017">
    <property type="protein sequence ID" value="MEE2025812.1"/>
    <property type="molecule type" value="Genomic_DNA"/>
</dbReference>
<gene>
    <name evidence="4" type="primary">pseC</name>
    <name evidence="4" type="ORF">QWF21_16355</name>
</gene>
<organism evidence="4 5">
    <name type="scientific">Alkalimonas mucilaginosa</name>
    <dbReference type="NCBI Taxonomy" id="3057676"/>
    <lineage>
        <taxon>Bacteria</taxon>
        <taxon>Pseudomonadati</taxon>
        <taxon>Pseudomonadota</taxon>
        <taxon>Gammaproteobacteria</taxon>
        <taxon>Alkalimonas</taxon>
    </lineage>
</organism>
<evidence type="ECO:0000256" key="3">
    <source>
        <dbReference type="RuleBase" id="RU004508"/>
    </source>
</evidence>
<keyword evidence="5" id="KW-1185">Reference proteome</keyword>
<dbReference type="GO" id="GO:0008483">
    <property type="term" value="F:transaminase activity"/>
    <property type="evidence" value="ECO:0007669"/>
    <property type="project" value="UniProtKB-KW"/>
</dbReference>
<evidence type="ECO:0000256" key="2">
    <source>
        <dbReference type="ARBA" id="ARBA00037999"/>
    </source>
</evidence>
<protein>
    <submittedName>
        <fullName evidence="4">UDP-4-amino-4, 6-dideoxy-N-acetyl-beta-L-altrosamine transaminase</fullName>
        <ecNumber evidence="4">2.6.1.92</ecNumber>
    </submittedName>
</protein>
<dbReference type="EC" id="2.6.1.92" evidence="4"/>
<evidence type="ECO:0000313" key="5">
    <source>
        <dbReference type="Proteomes" id="UP001339167"/>
    </source>
</evidence>
<name>A0ABU7JJD4_9GAMM</name>
<dbReference type="InterPro" id="IPR015421">
    <property type="entry name" value="PyrdxlP-dep_Trfase_major"/>
</dbReference>
<dbReference type="CDD" id="cd00616">
    <property type="entry name" value="AHBA_syn"/>
    <property type="match status" value="1"/>
</dbReference>